<dbReference type="InterPro" id="IPR011992">
    <property type="entry name" value="EF-hand-dom_pair"/>
</dbReference>
<organism evidence="2 3">
    <name type="scientific">Pinctada imbricata</name>
    <name type="common">Atlantic pearl-oyster</name>
    <name type="synonym">Pinctada martensii</name>
    <dbReference type="NCBI Taxonomy" id="66713"/>
    <lineage>
        <taxon>Eukaryota</taxon>
        <taxon>Metazoa</taxon>
        <taxon>Spiralia</taxon>
        <taxon>Lophotrochozoa</taxon>
        <taxon>Mollusca</taxon>
        <taxon>Bivalvia</taxon>
        <taxon>Autobranchia</taxon>
        <taxon>Pteriomorphia</taxon>
        <taxon>Pterioida</taxon>
        <taxon>Pterioidea</taxon>
        <taxon>Pteriidae</taxon>
        <taxon>Pinctada</taxon>
    </lineage>
</organism>
<evidence type="ECO:0000313" key="3">
    <source>
        <dbReference type="Proteomes" id="UP001186944"/>
    </source>
</evidence>
<evidence type="ECO:0000259" key="1">
    <source>
        <dbReference type="PROSITE" id="PS50222"/>
    </source>
</evidence>
<gene>
    <name evidence="2" type="ORF">FSP39_003012</name>
</gene>
<name>A0AA88XPH1_PINIB</name>
<dbReference type="InterPro" id="IPR052603">
    <property type="entry name" value="EFCB6"/>
</dbReference>
<dbReference type="PROSITE" id="PS50222">
    <property type="entry name" value="EF_HAND_2"/>
    <property type="match status" value="1"/>
</dbReference>
<keyword evidence="3" id="KW-1185">Reference proteome</keyword>
<dbReference type="SUPFAM" id="SSF47473">
    <property type="entry name" value="EF-hand"/>
    <property type="match status" value="4"/>
</dbReference>
<dbReference type="Proteomes" id="UP001186944">
    <property type="component" value="Unassembled WGS sequence"/>
</dbReference>
<comment type="caution">
    <text evidence="2">The sequence shown here is derived from an EMBL/GenBank/DDBJ whole genome shotgun (WGS) entry which is preliminary data.</text>
</comment>
<dbReference type="EMBL" id="VSWD01000010">
    <property type="protein sequence ID" value="KAK3089358.1"/>
    <property type="molecule type" value="Genomic_DNA"/>
</dbReference>
<protein>
    <recommendedName>
        <fullName evidence="1">EF-hand domain-containing protein</fullName>
    </recommendedName>
</protein>
<dbReference type="InterPro" id="IPR002048">
    <property type="entry name" value="EF_hand_dom"/>
</dbReference>
<accession>A0AA88XPH1</accession>
<dbReference type="Gene3D" id="1.10.238.10">
    <property type="entry name" value="EF-hand"/>
    <property type="match status" value="5"/>
</dbReference>
<dbReference type="PANTHER" id="PTHR20875">
    <property type="entry name" value="EF-HAND CALCIUM-BINDING DOMAIN-CONTAINING PROTEIN 6-RELATED"/>
    <property type="match status" value="1"/>
</dbReference>
<feature type="domain" description="EF-hand" evidence="1">
    <location>
        <begin position="665"/>
        <end position="692"/>
    </location>
</feature>
<dbReference type="CDD" id="cd00051">
    <property type="entry name" value="EFh"/>
    <property type="match status" value="1"/>
</dbReference>
<dbReference type="GO" id="GO:0005509">
    <property type="term" value="F:calcium ion binding"/>
    <property type="evidence" value="ECO:0007669"/>
    <property type="project" value="InterPro"/>
</dbReference>
<dbReference type="PANTHER" id="PTHR20875:SF0">
    <property type="entry name" value="GH12158P"/>
    <property type="match status" value="1"/>
</dbReference>
<dbReference type="Pfam" id="PF13499">
    <property type="entry name" value="EF-hand_7"/>
    <property type="match status" value="1"/>
</dbReference>
<proteinExistence type="predicted"/>
<dbReference type="SMART" id="SM00054">
    <property type="entry name" value="EFh"/>
    <property type="match status" value="5"/>
</dbReference>
<reference evidence="2" key="1">
    <citation type="submission" date="2019-08" db="EMBL/GenBank/DDBJ databases">
        <title>The improved chromosome-level genome for the pearl oyster Pinctada fucata martensii using PacBio sequencing and Hi-C.</title>
        <authorList>
            <person name="Zheng Z."/>
        </authorList>
    </citation>
    <scope>NUCLEOTIDE SEQUENCE</scope>
    <source>
        <strain evidence="2">ZZ-2019</strain>
        <tissue evidence="2">Adductor muscle</tissue>
    </source>
</reference>
<dbReference type="AlphaFoldDB" id="A0AA88XPH1"/>
<evidence type="ECO:0000313" key="2">
    <source>
        <dbReference type="EMBL" id="KAK3089358.1"/>
    </source>
</evidence>
<sequence length="966" mass="112822">MRKESTTYQYGGRLQDSGALAVYWSLADQRGAELSYIMAAAVANVRNLEDNIRTLAQTKRIRVTEFFQDFDKLRSGFITDAQFLRCLWNTLGLQLDKKEAELLIQKYDLRRNGRVHYKKFCEEIDKQFNPRQLGEDPTSQIVQPAEFLGTVRSLRPLSSTQESHILGVLRKMQKFYHYHGINLRTCYEDFDRHHIGTVTESQFYRSFPGPPDVSEEEMALLVNKYRDPEKPGLLNYLNLHHDIVALNQQVAAEKELSTIPQRNVDQIPIIETKDPALNQIFDKIRVAVFKNGIRTTEFFRDHDKLRSGIITENQFVCGLALAVGKEAQLSRAEIQKVVEYYRQPDGRVQYKEFCDMMENAFNIPNLEKKPLQSVVRPQRGALSRILKPLTVAEDDRVEVVMGEISSQVRRRRLMMYPYFKDYDRGIAYTRVVTPVQFGRILHFLSLNVAPEDLKLLIRKFEDPASGDVNYPAFVQAVDQEFVGHTLENVSMMDNNRTNTVVEPKPILASDSNVGYEDLMSRIRHLVLTSRLRVAEYFEDYDPLRTGSISRTQFQRGLGLLGLSKLGQHDLTEAQFKVLSDAYQNPMKEDQVLWKQFTHDIETVFTQPDLEKAPTYEVPRSEIFCVPKPGTVDWENATGDHKSLVESTLERLRQRMNQRRVLAKPVFQDFDKHNNGHVTRSQFRQCLTILELHTTEAEMAALEAKFCNDVGFNYLDFLNELQPKEPPQFMYEKRLEELRLTNQQKKLPELNAAGDLEGVLTKIKTKVARERIRVLEFMKDYDKLRSGRMLKTSFRRALDLCGFELRESEISILEDRYQYPRDMDYVIYLQFCDEVESIFTFKELEKAPLQDVKPFRPPEEWELNKLEPEDESKFNICMDRIAEKVRKHQMQLFPLFEDYDRVHNGTVSRSQFRRVLSELELGSMVSEHDFELLWNKFDVKIGLKDDVNYIAFCEMIYALAKFEWRKP</sequence>